<accession>A0AAP0BP25</accession>
<keyword evidence="1" id="KW-0488">Methylation</keyword>
<keyword evidence="3" id="KW-0449">Lipoprotein</keyword>
<evidence type="ECO:0000256" key="3">
    <source>
        <dbReference type="ARBA" id="ARBA00023289"/>
    </source>
</evidence>
<comment type="similarity">
    <text evidence="4">Belongs to the HIPP family.</text>
</comment>
<dbReference type="PANTHER" id="PTHR45868">
    <property type="entry name" value="HEAVY METAL-ASSOCIATED ISOPRENYLATED PLANT PROTEIN 33-RELATED"/>
    <property type="match status" value="1"/>
</dbReference>
<dbReference type="Gene3D" id="3.30.70.100">
    <property type="match status" value="1"/>
</dbReference>
<dbReference type="InterPro" id="IPR006121">
    <property type="entry name" value="HMA_dom"/>
</dbReference>
<organism evidence="7 8">
    <name type="scientific">Platanthera zijinensis</name>
    <dbReference type="NCBI Taxonomy" id="2320716"/>
    <lineage>
        <taxon>Eukaryota</taxon>
        <taxon>Viridiplantae</taxon>
        <taxon>Streptophyta</taxon>
        <taxon>Embryophyta</taxon>
        <taxon>Tracheophyta</taxon>
        <taxon>Spermatophyta</taxon>
        <taxon>Magnoliopsida</taxon>
        <taxon>Liliopsida</taxon>
        <taxon>Asparagales</taxon>
        <taxon>Orchidaceae</taxon>
        <taxon>Orchidoideae</taxon>
        <taxon>Orchideae</taxon>
        <taxon>Orchidinae</taxon>
        <taxon>Platanthera</taxon>
    </lineage>
</organism>
<dbReference type="SUPFAM" id="SSF55008">
    <property type="entry name" value="HMA, heavy metal-associated domain"/>
    <property type="match status" value="1"/>
</dbReference>
<feature type="domain" description="HMA" evidence="6">
    <location>
        <begin position="16"/>
        <end position="85"/>
    </location>
</feature>
<dbReference type="PANTHER" id="PTHR45868:SF80">
    <property type="entry name" value="F15K9.8-RELATED"/>
    <property type="match status" value="1"/>
</dbReference>
<evidence type="ECO:0000256" key="2">
    <source>
        <dbReference type="ARBA" id="ARBA00022723"/>
    </source>
</evidence>
<keyword evidence="3" id="KW-0636">Prenylation</keyword>
<evidence type="ECO:0000259" key="6">
    <source>
        <dbReference type="PROSITE" id="PS50846"/>
    </source>
</evidence>
<dbReference type="AlphaFoldDB" id="A0AAP0BP25"/>
<gene>
    <name evidence="7" type="ORF">KSP39_PZI006357</name>
</gene>
<evidence type="ECO:0000256" key="5">
    <source>
        <dbReference type="SAM" id="MobiDB-lite"/>
    </source>
</evidence>
<proteinExistence type="inferred from homology"/>
<keyword evidence="2" id="KW-0479">Metal-binding</keyword>
<evidence type="ECO:0000313" key="8">
    <source>
        <dbReference type="Proteomes" id="UP001418222"/>
    </source>
</evidence>
<feature type="region of interest" description="Disordered" evidence="5">
    <location>
        <begin position="80"/>
        <end position="279"/>
    </location>
</feature>
<feature type="compositionally biased region" description="Basic and acidic residues" evidence="5">
    <location>
        <begin position="211"/>
        <end position="220"/>
    </location>
</feature>
<reference evidence="7 8" key="1">
    <citation type="journal article" date="2022" name="Nat. Plants">
        <title>Genomes of leafy and leafless Platanthera orchids illuminate the evolution of mycoheterotrophy.</title>
        <authorList>
            <person name="Li M.H."/>
            <person name="Liu K.W."/>
            <person name="Li Z."/>
            <person name="Lu H.C."/>
            <person name="Ye Q.L."/>
            <person name="Zhang D."/>
            <person name="Wang J.Y."/>
            <person name="Li Y.F."/>
            <person name="Zhong Z.M."/>
            <person name="Liu X."/>
            <person name="Yu X."/>
            <person name="Liu D.K."/>
            <person name="Tu X.D."/>
            <person name="Liu B."/>
            <person name="Hao Y."/>
            <person name="Liao X.Y."/>
            <person name="Jiang Y.T."/>
            <person name="Sun W.H."/>
            <person name="Chen J."/>
            <person name="Chen Y.Q."/>
            <person name="Ai Y."/>
            <person name="Zhai J.W."/>
            <person name="Wu S.S."/>
            <person name="Zhou Z."/>
            <person name="Hsiao Y.Y."/>
            <person name="Wu W.L."/>
            <person name="Chen Y.Y."/>
            <person name="Lin Y.F."/>
            <person name="Hsu J.L."/>
            <person name="Li C.Y."/>
            <person name="Wang Z.W."/>
            <person name="Zhao X."/>
            <person name="Zhong W.Y."/>
            <person name="Ma X.K."/>
            <person name="Ma L."/>
            <person name="Huang J."/>
            <person name="Chen G.Z."/>
            <person name="Huang M.Z."/>
            <person name="Huang L."/>
            <person name="Peng D.H."/>
            <person name="Luo Y.B."/>
            <person name="Zou S.Q."/>
            <person name="Chen S.P."/>
            <person name="Lan S."/>
            <person name="Tsai W.C."/>
            <person name="Van de Peer Y."/>
            <person name="Liu Z.J."/>
        </authorList>
    </citation>
    <scope>NUCLEOTIDE SEQUENCE [LARGE SCALE GENOMIC DNA]</scope>
    <source>
        <strain evidence="7">Lor287</strain>
    </source>
</reference>
<sequence length="279" mass="31255">MEGIHFTVRIECLLIRRIVVLKVSLHCTSTKCEDEVRKILRKEDGVYIVEVDSKSGKVTVKGNADAKTLIRRLQKAGKNAELWPEKERPAVTSHSPKPDIPRAESKGKTKSSPDFPPPSPPPAKKEGRILESGKGVAEIGAIPGMKKDRGSPISDYRQEGSPPDRRFPIDPRMRKHWESPISVDREEVAQIDDREESPERPDYAPYGKIGPDPEMKKDWELPSSDDDAPCGNGFGEIRDEDDEFASCSEMASPEMPPLPEGNLGEYGMRRRNRDAVQFK</sequence>
<dbReference type="Pfam" id="PF00403">
    <property type="entry name" value="HMA"/>
    <property type="match status" value="1"/>
</dbReference>
<dbReference type="EMBL" id="JBBWWQ010000005">
    <property type="protein sequence ID" value="KAK8946461.1"/>
    <property type="molecule type" value="Genomic_DNA"/>
</dbReference>
<feature type="compositionally biased region" description="Basic and acidic residues" evidence="5">
    <location>
        <begin position="145"/>
        <end position="202"/>
    </location>
</feature>
<evidence type="ECO:0000256" key="1">
    <source>
        <dbReference type="ARBA" id="ARBA00022481"/>
    </source>
</evidence>
<name>A0AAP0BP25_9ASPA</name>
<dbReference type="InterPro" id="IPR036163">
    <property type="entry name" value="HMA_dom_sf"/>
</dbReference>
<comment type="caution">
    <text evidence="7">The sequence shown here is derived from an EMBL/GenBank/DDBJ whole genome shotgun (WGS) entry which is preliminary data.</text>
</comment>
<protein>
    <recommendedName>
        <fullName evidence="6">HMA domain-containing protein</fullName>
    </recommendedName>
</protein>
<dbReference type="GO" id="GO:0046872">
    <property type="term" value="F:metal ion binding"/>
    <property type="evidence" value="ECO:0007669"/>
    <property type="project" value="UniProtKB-KW"/>
</dbReference>
<feature type="compositionally biased region" description="Basic and acidic residues" evidence="5">
    <location>
        <begin position="96"/>
        <end position="107"/>
    </location>
</feature>
<evidence type="ECO:0000313" key="7">
    <source>
        <dbReference type="EMBL" id="KAK8946461.1"/>
    </source>
</evidence>
<dbReference type="PROSITE" id="PS50846">
    <property type="entry name" value="HMA_2"/>
    <property type="match status" value="1"/>
</dbReference>
<dbReference type="CDD" id="cd00371">
    <property type="entry name" value="HMA"/>
    <property type="match status" value="1"/>
</dbReference>
<keyword evidence="8" id="KW-1185">Reference proteome</keyword>
<evidence type="ECO:0000256" key="4">
    <source>
        <dbReference type="ARBA" id="ARBA00024045"/>
    </source>
</evidence>
<dbReference type="Proteomes" id="UP001418222">
    <property type="component" value="Unassembled WGS sequence"/>
</dbReference>